<evidence type="ECO:0000313" key="1">
    <source>
        <dbReference type="EMBL" id="GAH78311.1"/>
    </source>
</evidence>
<sequence length="42" mass="4748">PLKKMVQISPNDLARASFDKTNPNTFLARDNIKAMMKILDAE</sequence>
<dbReference type="EMBL" id="BARU01039176">
    <property type="protein sequence ID" value="GAH78311.1"/>
    <property type="molecule type" value="Genomic_DNA"/>
</dbReference>
<gene>
    <name evidence="1" type="ORF">S03H2_60755</name>
</gene>
<dbReference type="AlphaFoldDB" id="X1I7C1"/>
<name>X1I7C1_9ZZZZ</name>
<proteinExistence type="predicted"/>
<protein>
    <submittedName>
        <fullName evidence="1">Uncharacterized protein</fullName>
    </submittedName>
</protein>
<feature type="non-terminal residue" evidence="1">
    <location>
        <position position="1"/>
    </location>
</feature>
<comment type="caution">
    <text evidence="1">The sequence shown here is derived from an EMBL/GenBank/DDBJ whole genome shotgun (WGS) entry which is preliminary data.</text>
</comment>
<accession>X1I7C1</accession>
<reference evidence="1" key="1">
    <citation type="journal article" date="2014" name="Front. Microbiol.">
        <title>High frequency of phylogenetically diverse reductive dehalogenase-homologous genes in deep subseafloor sedimentary metagenomes.</title>
        <authorList>
            <person name="Kawai M."/>
            <person name="Futagami T."/>
            <person name="Toyoda A."/>
            <person name="Takaki Y."/>
            <person name="Nishi S."/>
            <person name="Hori S."/>
            <person name="Arai W."/>
            <person name="Tsubouchi T."/>
            <person name="Morono Y."/>
            <person name="Uchiyama I."/>
            <person name="Ito T."/>
            <person name="Fujiyama A."/>
            <person name="Inagaki F."/>
            <person name="Takami H."/>
        </authorList>
    </citation>
    <scope>NUCLEOTIDE SEQUENCE</scope>
    <source>
        <strain evidence="1">Expedition CK06-06</strain>
    </source>
</reference>
<organism evidence="1">
    <name type="scientific">marine sediment metagenome</name>
    <dbReference type="NCBI Taxonomy" id="412755"/>
    <lineage>
        <taxon>unclassified sequences</taxon>
        <taxon>metagenomes</taxon>
        <taxon>ecological metagenomes</taxon>
    </lineage>
</organism>